<name>A0A556C445_BREAU</name>
<dbReference type="GO" id="GO:0016020">
    <property type="term" value="C:membrane"/>
    <property type="evidence" value="ECO:0007669"/>
    <property type="project" value="InterPro"/>
</dbReference>
<dbReference type="Gene3D" id="3.40.50.12580">
    <property type="match status" value="1"/>
</dbReference>
<dbReference type="RefSeq" id="WP_143924411.1">
    <property type="nucleotide sequence ID" value="NZ_VLTK01000019.1"/>
</dbReference>
<keyword evidence="2" id="KW-1185">Reference proteome</keyword>
<dbReference type="OrthoDB" id="7806295at2"/>
<protein>
    <submittedName>
        <fullName evidence="1">CDP-glycerol--glycerophosphate glycerophosphotransferase</fullName>
    </submittedName>
</protein>
<dbReference type="InterPro" id="IPR043148">
    <property type="entry name" value="TagF_C"/>
</dbReference>
<comment type="caution">
    <text evidence="1">The sequence shown here is derived from an EMBL/GenBank/DDBJ whole genome shotgun (WGS) entry which is preliminary data.</text>
</comment>
<dbReference type="AlphaFoldDB" id="A0A556C445"/>
<evidence type="ECO:0000313" key="2">
    <source>
        <dbReference type="Proteomes" id="UP000316406"/>
    </source>
</evidence>
<dbReference type="Pfam" id="PF04464">
    <property type="entry name" value="Glyphos_transf"/>
    <property type="match status" value="1"/>
</dbReference>
<organism evidence="1 2">
    <name type="scientific">Brevibacterium aurantiacum</name>
    <dbReference type="NCBI Taxonomy" id="273384"/>
    <lineage>
        <taxon>Bacteria</taxon>
        <taxon>Bacillati</taxon>
        <taxon>Actinomycetota</taxon>
        <taxon>Actinomycetes</taxon>
        <taxon>Micrococcales</taxon>
        <taxon>Brevibacteriaceae</taxon>
        <taxon>Brevibacterium</taxon>
    </lineage>
</organism>
<reference evidence="1 2" key="1">
    <citation type="submission" date="2019-07" db="EMBL/GenBank/DDBJ databases">
        <title>Draft genome sequence of Brevibacterium aurantiacum XU54 isolated from Xinjiang China.</title>
        <authorList>
            <person name="Xu X."/>
        </authorList>
    </citation>
    <scope>NUCLEOTIDE SEQUENCE [LARGE SCALE GENOMIC DNA]</scope>
    <source>
        <strain evidence="1 2">XU54</strain>
    </source>
</reference>
<accession>A0A556C445</accession>
<proteinExistence type="predicted"/>
<dbReference type="InterPro" id="IPR007554">
    <property type="entry name" value="Glycerophosphate_synth"/>
</dbReference>
<dbReference type="GO" id="GO:0047355">
    <property type="term" value="F:CDP-glycerol glycerophosphotransferase activity"/>
    <property type="evidence" value="ECO:0007669"/>
    <property type="project" value="InterPro"/>
</dbReference>
<sequence>MAEADCAQAGVAEMKRRLRQAARVVLDSKAGRYLKSLVSDSGPARRKGIKLNGSRRFADVIAYFGDSPDKMYQLEQWLPAFEELSQSRPVVVVTRNAESFSLVTQVTHLPVVLAETQPDLIDLYADADYKLAIYVNNSMRNFQSMAEPSIIHVHVDHGESDKTSSISNQLKAYDKVLVAGQAAKDRCLAALWGLNPGNLVSIGRPPLDGDFASVLPPDERLTVLYAPTWQGENEANNFTSLDLLGPDIIRGLLGAGVRVIYRPHPRMAEMGTSEVLRADESIRRMLKDANAENAGHVVSIDHALFDLFKDVDVLITDVSSVGLDFLYLHTDRGLILTDRHGDTERMQKSSPIGAELAVVSAGTIHDLPKQLGIARSDESALAARLKLKALYFGELEEGRSTTAFIQAIGEAIDERSEAREAIADR</sequence>
<dbReference type="EMBL" id="VLTK01000019">
    <property type="protein sequence ID" value="TSI12235.1"/>
    <property type="molecule type" value="Genomic_DNA"/>
</dbReference>
<gene>
    <name evidence="1" type="ORF">FO013_20475</name>
</gene>
<dbReference type="Proteomes" id="UP000316406">
    <property type="component" value="Unassembled WGS sequence"/>
</dbReference>
<evidence type="ECO:0000313" key="1">
    <source>
        <dbReference type="EMBL" id="TSI12235.1"/>
    </source>
</evidence>
<keyword evidence="1" id="KW-0808">Transferase</keyword>